<gene>
    <name evidence="2" type="ORF">GCM10023147_02090</name>
</gene>
<sequence length="131" mass="13731">MGTRWRFEASGFARTAPTRYRGALAHITLTQQGTSSGDDGCNGIGGDARVADRHVTPQGATEAWITFGPLISTMMACIRRDAGAQFRQAFDGVRTVTVTGGTLRISGGPRGYRDVVAAPTVPSASSRSSLA</sequence>
<evidence type="ECO:0000313" key="3">
    <source>
        <dbReference type="Proteomes" id="UP001500635"/>
    </source>
</evidence>
<feature type="domain" description="DUF306" evidence="1">
    <location>
        <begin position="14"/>
        <end position="107"/>
    </location>
</feature>
<dbReference type="Gene3D" id="2.40.128.270">
    <property type="match status" value="1"/>
</dbReference>
<keyword evidence="3" id="KW-1185">Reference proteome</keyword>
<dbReference type="Proteomes" id="UP001500635">
    <property type="component" value="Unassembled WGS sequence"/>
</dbReference>
<dbReference type="RefSeq" id="WP_344989620.1">
    <property type="nucleotide sequence ID" value="NZ_BAABFR010000002.1"/>
</dbReference>
<dbReference type="Pfam" id="PF03724">
    <property type="entry name" value="META"/>
    <property type="match status" value="1"/>
</dbReference>
<comment type="caution">
    <text evidence="2">The sequence shown here is derived from an EMBL/GenBank/DDBJ whole genome shotgun (WGS) entry which is preliminary data.</text>
</comment>
<reference evidence="3" key="1">
    <citation type="journal article" date="2019" name="Int. J. Syst. Evol. Microbiol.">
        <title>The Global Catalogue of Microorganisms (GCM) 10K type strain sequencing project: providing services to taxonomists for standard genome sequencing and annotation.</title>
        <authorList>
            <consortium name="The Broad Institute Genomics Platform"/>
            <consortium name="The Broad Institute Genome Sequencing Center for Infectious Disease"/>
            <person name="Wu L."/>
            <person name="Ma J."/>
        </authorList>
    </citation>
    <scope>NUCLEOTIDE SEQUENCE [LARGE SCALE GENOMIC DNA]</scope>
    <source>
        <strain evidence="3">JCM 17688</strain>
    </source>
</reference>
<dbReference type="EMBL" id="BAABFR010000002">
    <property type="protein sequence ID" value="GAA4383224.1"/>
    <property type="molecule type" value="Genomic_DNA"/>
</dbReference>
<protein>
    <recommendedName>
        <fullName evidence="1">DUF306 domain-containing protein</fullName>
    </recommendedName>
</protein>
<organism evidence="2 3">
    <name type="scientific">Tsukamurella soli</name>
    <dbReference type="NCBI Taxonomy" id="644556"/>
    <lineage>
        <taxon>Bacteria</taxon>
        <taxon>Bacillati</taxon>
        <taxon>Actinomycetota</taxon>
        <taxon>Actinomycetes</taxon>
        <taxon>Mycobacteriales</taxon>
        <taxon>Tsukamurellaceae</taxon>
        <taxon>Tsukamurella</taxon>
    </lineage>
</organism>
<dbReference type="InterPro" id="IPR038670">
    <property type="entry name" value="HslJ-like_sf"/>
</dbReference>
<evidence type="ECO:0000313" key="2">
    <source>
        <dbReference type="EMBL" id="GAA4383224.1"/>
    </source>
</evidence>
<evidence type="ECO:0000259" key="1">
    <source>
        <dbReference type="Pfam" id="PF03724"/>
    </source>
</evidence>
<accession>A0ABP8J240</accession>
<dbReference type="InterPro" id="IPR005184">
    <property type="entry name" value="DUF306_Meta_HslJ"/>
</dbReference>
<proteinExistence type="predicted"/>
<name>A0ABP8J240_9ACTN</name>